<dbReference type="HOGENOM" id="CLU_011543_3_3_2"/>
<dbReference type="SFLD" id="SFLDG01082">
    <property type="entry name" value="B12-binding_domain_containing"/>
    <property type="match status" value="1"/>
</dbReference>
<feature type="domain" description="Radical SAM core" evidence="1">
    <location>
        <begin position="166"/>
        <end position="389"/>
    </location>
</feature>
<sequence length="435" mass="50402">MKNVALIYPNKFKGGISCLAMHILYYHLNKYHDINCNMYFIENYEEIRNNNAIIITLQYENDYFNVVNIITKLRQNNPNAIFIGGGPCAMANPLPLANFFDAFVIGEIEGTNIMHELIHGKTDLDGVYYPKFDGVNKEDFRRIKRIYPKKITTEDYPTNQFTHPSGAYGNAFLLEIGRGCPRRCKFCMAKSIYYPPRFRKLDDLKYLVDEGLKHTKTNKIALISPSVGDYKHIIELCQYIKEKNENISISPSSLRADTIKDELLKILNLKTLTIAPEAGSERLREYIKKDISYEDISNALDIAKNNKIDKIKLYYMVGLPTETKEDIEEIITLSKNIKKNFRKVEISVNPFIPKPYSEFENEPFNLESKNNIKYIEKSLRKSNVKVNYENFNAMVIQCVLCRGGAELGNLLKNYNKPIQFLKYLKKNDMLSDYLM</sequence>
<protein>
    <submittedName>
        <fullName evidence="2">Radical SAM domain protein</fullName>
    </submittedName>
</protein>
<dbReference type="Pfam" id="PF19864">
    <property type="entry name" value="Radical_SAM_N2"/>
    <property type="match status" value="1"/>
</dbReference>
<keyword evidence="3" id="KW-1185">Reference proteome</keyword>
<dbReference type="EMBL" id="CP002792">
    <property type="protein sequence ID" value="AEH07542.1"/>
    <property type="molecule type" value="Genomic_DNA"/>
</dbReference>
<dbReference type="InterPro" id="IPR045784">
    <property type="entry name" value="Radical_SAM_N2"/>
</dbReference>
<accession>F8ALW5</accession>
<dbReference type="KEGG" id="mok:Metok_1579"/>
<dbReference type="AlphaFoldDB" id="F8ALW5"/>
<dbReference type="Gene3D" id="3.40.50.280">
    <property type="entry name" value="Cobalamin-binding domain"/>
    <property type="match status" value="1"/>
</dbReference>
<dbReference type="eggNOG" id="arCOG01355">
    <property type="taxonomic scope" value="Archaea"/>
</dbReference>
<dbReference type="InterPro" id="IPR007197">
    <property type="entry name" value="rSAM"/>
</dbReference>
<reference evidence="2" key="1">
    <citation type="submission" date="2011-05" db="EMBL/GenBank/DDBJ databases">
        <title>Complete sequence of chromosome of Methanothermococcus okinawensis IH1.</title>
        <authorList>
            <consortium name="US DOE Joint Genome Institute"/>
            <person name="Lucas S."/>
            <person name="Han J."/>
            <person name="Lapidus A."/>
            <person name="Cheng J.-F."/>
            <person name="Goodwin L."/>
            <person name="Pitluck S."/>
            <person name="Peters L."/>
            <person name="Mikhailova N."/>
            <person name="Held B."/>
            <person name="Han C."/>
            <person name="Tapia R."/>
            <person name="Land M."/>
            <person name="Hauser L."/>
            <person name="Kyrpides N."/>
            <person name="Ivanova N."/>
            <person name="Pagani I."/>
            <person name="Sieprawska-Lupa M."/>
            <person name="Takai K."/>
            <person name="Miyazaki J."/>
            <person name="Whitman W."/>
            <person name="Woyke T."/>
        </authorList>
    </citation>
    <scope>NUCLEOTIDE SEQUENCE</scope>
    <source>
        <strain evidence="2">IH1</strain>
    </source>
</reference>
<dbReference type="Pfam" id="PF04055">
    <property type="entry name" value="Radical_SAM"/>
    <property type="match status" value="1"/>
</dbReference>
<dbReference type="SMART" id="SM00729">
    <property type="entry name" value="Elp3"/>
    <property type="match status" value="1"/>
</dbReference>
<dbReference type="Gene3D" id="3.80.30.20">
    <property type="entry name" value="tm_1862 like domain"/>
    <property type="match status" value="1"/>
</dbReference>
<dbReference type="SUPFAM" id="SSF102114">
    <property type="entry name" value="Radical SAM enzymes"/>
    <property type="match status" value="1"/>
</dbReference>
<dbReference type="RefSeq" id="WP_013867716.1">
    <property type="nucleotide sequence ID" value="NC_015636.1"/>
</dbReference>
<dbReference type="CDD" id="cd01335">
    <property type="entry name" value="Radical_SAM"/>
    <property type="match status" value="1"/>
</dbReference>
<dbReference type="GeneID" id="10773737"/>
<dbReference type="PANTHER" id="PTHR42731">
    <property type="entry name" value="SLL1084 PROTEIN"/>
    <property type="match status" value="1"/>
</dbReference>
<gene>
    <name evidence="2" type="ordered locus">Metok_1579</name>
</gene>
<evidence type="ECO:0000313" key="3">
    <source>
        <dbReference type="Proteomes" id="UP000009296"/>
    </source>
</evidence>
<proteinExistence type="predicted"/>
<dbReference type="GO" id="GO:0051536">
    <property type="term" value="F:iron-sulfur cluster binding"/>
    <property type="evidence" value="ECO:0007669"/>
    <property type="project" value="InterPro"/>
</dbReference>
<dbReference type="SFLD" id="SFLDS00029">
    <property type="entry name" value="Radical_SAM"/>
    <property type="match status" value="1"/>
</dbReference>
<name>F8ALW5_METOI</name>
<dbReference type="STRING" id="647113.Metok_1579"/>
<dbReference type="GO" id="GO:0003824">
    <property type="term" value="F:catalytic activity"/>
    <property type="evidence" value="ECO:0007669"/>
    <property type="project" value="InterPro"/>
</dbReference>
<evidence type="ECO:0000313" key="2">
    <source>
        <dbReference type="EMBL" id="AEH07542.1"/>
    </source>
</evidence>
<organism evidence="2 3">
    <name type="scientific">Methanothermococcus okinawensis (strain DSM 14208 / JCM 11175 / IH1)</name>
    <dbReference type="NCBI Taxonomy" id="647113"/>
    <lineage>
        <taxon>Archaea</taxon>
        <taxon>Methanobacteriati</taxon>
        <taxon>Methanobacteriota</taxon>
        <taxon>Methanomada group</taxon>
        <taxon>Methanococci</taxon>
        <taxon>Methanococcales</taxon>
        <taxon>Methanococcaceae</taxon>
        <taxon>Methanothermococcus</taxon>
    </lineage>
</organism>
<dbReference type="OrthoDB" id="2305at2157"/>
<dbReference type="Proteomes" id="UP000009296">
    <property type="component" value="Chromosome"/>
</dbReference>
<dbReference type="InterPro" id="IPR023404">
    <property type="entry name" value="rSAM_horseshoe"/>
</dbReference>
<dbReference type="PANTHER" id="PTHR42731:SF1">
    <property type="entry name" value="RADICAL SAM DOMAIN PROTEIN"/>
    <property type="match status" value="1"/>
</dbReference>
<dbReference type="PROSITE" id="PS51918">
    <property type="entry name" value="RADICAL_SAM"/>
    <property type="match status" value="1"/>
</dbReference>
<dbReference type="InterPro" id="IPR006638">
    <property type="entry name" value="Elp3/MiaA/NifB-like_rSAM"/>
</dbReference>
<dbReference type="InterPro" id="IPR058240">
    <property type="entry name" value="rSAM_sf"/>
</dbReference>
<evidence type="ECO:0000259" key="1">
    <source>
        <dbReference type="PROSITE" id="PS51918"/>
    </source>
</evidence>